<dbReference type="Pfam" id="PF02472">
    <property type="entry name" value="ExbD"/>
    <property type="match status" value="1"/>
</dbReference>
<sequence length="163" mass="18380">MKMRFVRTEKPPGLMLTSLLDMFTIILIFLIVSFEAEDYEFKLDPGLTLPQSSASSVLKPAINLAITPDSLKIDSEEIVKLDRGKFQEQYHDQGEIPIVVERLKVAHDRIREREAAGLLGDDEDPAIVLVQADKGLDYKTLFLVLRSASVAGFDKYRLAIMKK</sequence>
<comment type="similarity">
    <text evidence="2 7">Belongs to the ExbD/TolR family.</text>
</comment>
<comment type="subcellular location">
    <subcellularLocation>
        <location evidence="1">Cell membrane</location>
        <topology evidence="1">Single-pass membrane protein</topology>
    </subcellularLocation>
    <subcellularLocation>
        <location evidence="7">Cell membrane</location>
        <topology evidence="7">Single-pass type II membrane protein</topology>
    </subcellularLocation>
</comment>
<organism evidence="9 10">
    <name type="scientific">Microvenator marinus</name>
    <dbReference type="NCBI Taxonomy" id="2600177"/>
    <lineage>
        <taxon>Bacteria</taxon>
        <taxon>Deltaproteobacteria</taxon>
        <taxon>Bradymonadales</taxon>
        <taxon>Microvenatoraceae</taxon>
        <taxon>Microvenator</taxon>
    </lineage>
</organism>
<reference evidence="9 10" key="1">
    <citation type="submission" date="2019-08" db="EMBL/GenBank/DDBJ databases">
        <authorList>
            <person name="Liang Q."/>
        </authorList>
    </citation>
    <scope>NUCLEOTIDE SEQUENCE [LARGE SCALE GENOMIC DNA]</scope>
    <source>
        <strain evidence="9 10">V1718</strain>
    </source>
</reference>
<dbReference type="GO" id="GO:0005886">
    <property type="term" value="C:plasma membrane"/>
    <property type="evidence" value="ECO:0007669"/>
    <property type="project" value="UniProtKB-SubCell"/>
</dbReference>
<keyword evidence="7" id="KW-0813">Transport</keyword>
<dbReference type="AlphaFoldDB" id="A0A5B8Y3J2"/>
<keyword evidence="10" id="KW-1185">Reference proteome</keyword>
<evidence type="ECO:0000256" key="4">
    <source>
        <dbReference type="ARBA" id="ARBA00022692"/>
    </source>
</evidence>
<evidence type="ECO:0000313" key="10">
    <source>
        <dbReference type="Proteomes" id="UP000321595"/>
    </source>
</evidence>
<evidence type="ECO:0000256" key="1">
    <source>
        <dbReference type="ARBA" id="ARBA00004162"/>
    </source>
</evidence>
<dbReference type="InterPro" id="IPR003400">
    <property type="entry name" value="ExbD"/>
</dbReference>
<accession>A0A5B8Y3J2</accession>
<gene>
    <name evidence="9" type="ORF">FRD01_24005</name>
</gene>
<evidence type="ECO:0000313" key="9">
    <source>
        <dbReference type="EMBL" id="QED30239.1"/>
    </source>
</evidence>
<feature type="transmembrane region" description="Helical" evidence="8">
    <location>
        <begin position="12"/>
        <end position="34"/>
    </location>
</feature>
<protein>
    <recommendedName>
        <fullName evidence="11">Biopolymer transporter ExbD</fullName>
    </recommendedName>
</protein>
<evidence type="ECO:0000256" key="6">
    <source>
        <dbReference type="ARBA" id="ARBA00023136"/>
    </source>
</evidence>
<dbReference type="GO" id="GO:0022857">
    <property type="term" value="F:transmembrane transporter activity"/>
    <property type="evidence" value="ECO:0007669"/>
    <property type="project" value="InterPro"/>
</dbReference>
<evidence type="ECO:0000256" key="8">
    <source>
        <dbReference type="SAM" id="Phobius"/>
    </source>
</evidence>
<evidence type="ECO:0000256" key="5">
    <source>
        <dbReference type="ARBA" id="ARBA00022989"/>
    </source>
</evidence>
<evidence type="ECO:0000256" key="3">
    <source>
        <dbReference type="ARBA" id="ARBA00022475"/>
    </source>
</evidence>
<evidence type="ECO:0008006" key="11">
    <source>
        <dbReference type="Google" id="ProtNLM"/>
    </source>
</evidence>
<name>A0A5B8Y3J2_9DELT</name>
<evidence type="ECO:0000256" key="2">
    <source>
        <dbReference type="ARBA" id="ARBA00005811"/>
    </source>
</evidence>
<keyword evidence="3" id="KW-1003">Cell membrane</keyword>
<dbReference type="OrthoDB" id="5294637at2"/>
<proteinExistence type="inferred from homology"/>
<dbReference type="RefSeq" id="WP_146963756.1">
    <property type="nucleotide sequence ID" value="NZ_CP042467.1"/>
</dbReference>
<dbReference type="GO" id="GO:0015031">
    <property type="term" value="P:protein transport"/>
    <property type="evidence" value="ECO:0007669"/>
    <property type="project" value="UniProtKB-KW"/>
</dbReference>
<dbReference type="KEGG" id="bbae:FRD01_24005"/>
<keyword evidence="7" id="KW-0653">Protein transport</keyword>
<dbReference type="EMBL" id="CP042467">
    <property type="protein sequence ID" value="QED30239.1"/>
    <property type="molecule type" value="Genomic_DNA"/>
</dbReference>
<evidence type="ECO:0000256" key="7">
    <source>
        <dbReference type="RuleBase" id="RU003879"/>
    </source>
</evidence>
<keyword evidence="4 7" id="KW-0812">Transmembrane</keyword>
<dbReference type="Proteomes" id="UP000321595">
    <property type="component" value="Chromosome"/>
</dbReference>
<keyword evidence="6 8" id="KW-0472">Membrane</keyword>
<keyword evidence="5 8" id="KW-1133">Transmembrane helix</keyword>